<reference evidence="2" key="1">
    <citation type="journal article" date="2020" name="Nat. Commun.">
        <title>Genome sequence of the cluster root forming white lupin.</title>
        <authorList>
            <person name="Hufnagel B."/>
            <person name="Marques A."/>
            <person name="Soriano A."/>
            <person name="Marques L."/>
            <person name="Divol F."/>
            <person name="Doumas P."/>
            <person name="Sallet E."/>
            <person name="Mancinotti D."/>
            <person name="Carrere S."/>
            <person name="Marande W."/>
            <person name="Arribat S."/>
            <person name="Keller J."/>
            <person name="Huneau C."/>
            <person name="Blein T."/>
            <person name="Aime D."/>
            <person name="Laguerre M."/>
            <person name="Taylor J."/>
            <person name="Schubert V."/>
            <person name="Nelson M."/>
            <person name="Geu-Flores F."/>
            <person name="Crespi M."/>
            <person name="Gallardo-Guerrero K."/>
            <person name="Delaux P.-M."/>
            <person name="Salse J."/>
            <person name="Berges H."/>
            <person name="Guyot R."/>
            <person name="Gouzy J."/>
            <person name="Peret B."/>
        </authorList>
    </citation>
    <scope>NUCLEOTIDE SEQUENCE [LARGE SCALE GENOMIC DNA]</scope>
    <source>
        <strain evidence="2">cv. Amiga</strain>
    </source>
</reference>
<dbReference type="Proteomes" id="UP000447434">
    <property type="component" value="Chromosome 16"/>
</dbReference>
<keyword evidence="1" id="KW-0695">RNA-directed DNA polymerase</keyword>
<comment type="caution">
    <text evidence="1">The sequence shown here is derived from an EMBL/GenBank/DDBJ whole genome shotgun (WGS) entry which is preliminary data.</text>
</comment>
<dbReference type="CDD" id="cd09272">
    <property type="entry name" value="RNase_HI_RT_Ty1"/>
    <property type="match status" value="1"/>
</dbReference>
<name>A0A6A4NXE8_LUPAL</name>
<sequence length="95" mass="11129">MISLLEEWKFGFDGTIELQVDNKSAINLAKNPVAHGRIKHIERKYHFLRDQVGRGKINLKHCRTEIQVANVMTKPLKVERFRELMRLLNIVDCCL</sequence>
<gene>
    <name evidence="1" type="ORF">Lalb_Chr16g0383091</name>
</gene>
<keyword evidence="1" id="KW-0808">Transferase</keyword>
<evidence type="ECO:0000313" key="2">
    <source>
        <dbReference type="Proteomes" id="UP000447434"/>
    </source>
</evidence>
<dbReference type="AlphaFoldDB" id="A0A6A4NXE8"/>
<dbReference type="GO" id="GO:0003964">
    <property type="term" value="F:RNA-directed DNA polymerase activity"/>
    <property type="evidence" value="ECO:0007669"/>
    <property type="project" value="UniProtKB-KW"/>
</dbReference>
<evidence type="ECO:0000313" key="1">
    <source>
        <dbReference type="EMBL" id="KAE9597103.1"/>
    </source>
</evidence>
<dbReference type="EMBL" id="WOCE01000016">
    <property type="protein sequence ID" value="KAE9597103.1"/>
    <property type="molecule type" value="Genomic_DNA"/>
</dbReference>
<dbReference type="OrthoDB" id="1421472at2759"/>
<proteinExistence type="predicted"/>
<keyword evidence="2" id="KW-1185">Reference proteome</keyword>
<protein>
    <submittedName>
        <fullName evidence="1">Putative RNA-directed DNA polymerase</fullName>
    </submittedName>
</protein>
<accession>A0A6A4NXE8</accession>
<organism evidence="1 2">
    <name type="scientific">Lupinus albus</name>
    <name type="common">White lupine</name>
    <name type="synonym">Lupinus termis</name>
    <dbReference type="NCBI Taxonomy" id="3870"/>
    <lineage>
        <taxon>Eukaryota</taxon>
        <taxon>Viridiplantae</taxon>
        <taxon>Streptophyta</taxon>
        <taxon>Embryophyta</taxon>
        <taxon>Tracheophyta</taxon>
        <taxon>Spermatophyta</taxon>
        <taxon>Magnoliopsida</taxon>
        <taxon>eudicotyledons</taxon>
        <taxon>Gunneridae</taxon>
        <taxon>Pentapetalae</taxon>
        <taxon>rosids</taxon>
        <taxon>fabids</taxon>
        <taxon>Fabales</taxon>
        <taxon>Fabaceae</taxon>
        <taxon>Papilionoideae</taxon>
        <taxon>50 kb inversion clade</taxon>
        <taxon>genistoids sensu lato</taxon>
        <taxon>core genistoids</taxon>
        <taxon>Genisteae</taxon>
        <taxon>Lupinus</taxon>
    </lineage>
</organism>
<keyword evidence="1" id="KW-0548">Nucleotidyltransferase</keyword>